<dbReference type="SUPFAM" id="SSF75304">
    <property type="entry name" value="Amidase signature (AS) enzymes"/>
    <property type="match status" value="1"/>
</dbReference>
<dbReference type="PANTHER" id="PTHR11895">
    <property type="entry name" value="TRANSAMIDASE"/>
    <property type="match status" value="1"/>
</dbReference>
<reference evidence="4" key="1">
    <citation type="submission" date="2022-12" db="EMBL/GenBank/DDBJ databases">
        <authorList>
            <person name="Petersen C."/>
        </authorList>
    </citation>
    <scope>NUCLEOTIDE SEQUENCE</scope>
    <source>
        <strain evidence="4">IBT 15544</strain>
    </source>
</reference>
<dbReference type="InterPro" id="IPR020556">
    <property type="entry name" value="Amidase_CS"/>
</dbReference>
<gene>
    <name evidence="4" type="ORF">N7498_005674</name>
</gene>
<dbReference type="GeneID" id="83180037"/>
<sequence length="602" mass="64666">MSTDSSSFLNYPPPREGPAVPYENETQSIPVFRGTTLAVGATLIHNIGFIQSHFWRNAGFDVIRKIPHLHQYPGRYDPTVIPVDNSSGDAPTPAVGKRKGSGGYYTSADYHALYSSGDLTPTAVVEALLPLIRRDAKPPGKHSTAFLESQAEIIRAAAEASTERYKKGQPLGPLDGVPVAIKDEVHITGYKRTLGTKLDFKAGTDATSWCVQQWQDAGAIVIGKTTMHELGLDTTNNNPIYGTPKNPHNKEYYCGGSSGGSGYAVGAGLVPIALGADGGGSIRIPSSFCGIWGLKTTHGRVSGAPSMSLAPTVGVLGPMAASIDDLALAYRVMAAPAPASQDPISSQFPNPVPLSSDRKRTKTIGVVPDWIDRAEAPVRAVFDTALDYYRQNGYDVIDIKIPYLPEGQRAHILTIMAEIASGLDARQIRHLTAPNKVLVSMGMWQITAQDLLASQRLRNLLMTHLAHLFKTHPGLMILSPTTPLPGWHIDGGESDLARGLSDGKTSVRNMEYVWLANFMGCPAITCPAGYDRDSGVPIGLMAMSEWGTEEDLFDFARDGEGVLDLPANKPPFESQEASDSKGLRVPLSKDSNWEDVIALAKA</sequence>
<dbReference type="RefSeq" id="XP_058309274.1">
    <property type="nucleotide sequence ID" value="XM_058452736.1"/>
</dbReference>
<reference evidence="4" key="2">
    <citation type="journal article" date="2023" name="IMA Fungus">
        <title>Comparative genomic study of the Penicillium genus elucidates a diverse pangenome and 15 lateral gene transfer events.</title>
        <authorList>
            <person name="Petersen C."/>
            <person name="Sorensen T."/>
            <person name="Nielsen M.R."/>
            <person name="Sondergaard T.E."/>
            <person name="Sorensen J.L."/>
            <person name="Fitzpatrick D.A."/>
            <person name="Frisvad J.C."/>
            <person name="Nielsen K.L."/>
        </authorList>
    </citation>
    <scope>NUCLEOTIDE SEQUENCE</scope>
    <source>
        <strain evidence="4">IBT 15544</strain>
    </source>
</reference>
<dbReference type="EMBL" id="JAPQKR010000012">
    <property type="protein sequence ID" value="KAJ5204795.1"/>
    <property type="molecule type" value="Genomic_DNA"/>
</dbReference>
<comment type="similarity">
    <text evidence="1">Belongs to the amidase family.</text>
</comment>
<evidence type="ECO:0000313" key="5">
    <source>
        <dbReference type="Proteomes" id="UP001150904"/>
    </source>
</evidence>
<dbReference type="GO" id="GO:0003824">
    <property type="term" value="F:catalytic activity"/>
    <property type="evidence" value="ECO:0007669"/>
    <property type="project" value="InterPro"/>
</dbReference>
<dbReference type="PANTHER" id="PTHR11895:SF67">
    <property type="entry name" value="AMIDASE DOMAIN-CONTAINING PROTEIN"/>
    <property type="match status" value="1"/>
</dbReference>
<evidence type="ECO:0000256" key="1">
    <source>
        <dbReference type="ARBA" id="ARBA00009199"/>
    </source>
</evidence>
<comment type="caution">
    <text evidence="4">The sequence shown here is derived from an EMBL/GenBank/DDBJ whole genome shotgun (WGS) entry which is preliminary data.</text>
</comment>
<protein>
    <recommendedName>
        <fullName evidence="3">Amidase domain-containing protein</fullName>
    </recommendedName>
</protein>
<name>A0A9W9MNV8_9EURO</name>
<organism evidence="4 5">
    <name type="scientific">Penicillium cinerascens</name>
    <dbReference type="NCBI Taxonomy" id="70096"/>
    <lineage>
        <taxon>Eukaryota</taxon>
        <taxon>Fungi</taxon>
        <taxon>Dikarya</taxon>
        <taxon>Ascomycota</taxon>
        <taxon>Pezizomycotina</taxon>
        <taxon>Eurotiomycetes</taxon>
        <taxon>Eurotiomycetidae</taxon>
        <taxon>Eurotiales</taxon>
        <taxon>Aspergillaceae</taxon>
        <taxon>Penicillium</taxon>
    </lineage>
</organism>
<keyword evidence="5" id="KW-1185">Reference proteome</keyword>
<dbReference type="AlphaFoldDB" id="A0A9W9MNV8"/>
<accession>A0A9W9MNV8</accession>
<evidence type="ECO:0000259" key="3">
    <source>
        <dbReference type="Pfam" id="PF01425"/>
    </source>
</evidence>
<dbReference type="Proteomes" id="UP001150904">
    <property type="component" value="Unassembled WGS sequence"/>
</dbReference>
<dbReference type="OrthoDB" id="421993at2759"/>
<evidence type="ECO:0000313" key="4">
    <source>
        <dbReference type="EMBL" id="KAJ5204795.1"/>
    </source>
</evidence>
<feature type="region of interest" description="Disordered" evidence="2">
    <location>
        <begin position="567"/>
        <end position="586"/>
    </location>
</feature>
<dbReference type="InterPro" id="IPR000120">
    <property type="entry name" value="Amidase"/>
</dbReference>
<feature type="domain" description="Amidase" evidence="3">
    <location>
        <begin position="145"/>
        <end position="552"/>
    </location>
</feature>
<dbReference type="Gene3D" id="3.90.1300.10">
    <property type="entry name" value="Amidase signature (AS) domain"/>
    <property type="match status" value="1"/>
</dbReference>
<dbReference type="InterPro" id="IPR036928">
    <property type="entry name" value="AS_sf"/>
</dbReference>
<dbReference type="PROSITE" id="PS00571">
    <property type="entry name" value="AMIDASES"/>
    <property type="match status" value="1"/>
</dbReference>
<feature type="region of interest" description="Disordered" evidence="2">
    <location>
        <begin position="1"/>
        <end position="23"/>
    </location>
</feature>
<dbReference type="Pfam" id="PF01425">
    <property type="entry name" value="Amidase"/>
    <property type="match status" value="1"/>
</dbReference>
<dbReference type="InterPro" id="IPR023631">
    <property type="entry name" value="Amidase_dom"/>
</dbReference>
<evidence type="ECO:0000256" key="2">
    <source>
        <dbReference type="SAM" id="MobiDB-lite"/>
    </source>
</evidence>
<proteinExistence type="inferred from homology"/>